<name>A0A1X7V8U0_AMPQE</name>
<evidence type="ECO:0000313" key="1">
    <source>
        <dbReference type="EnsemblMetazoa" id="Aqu2.1.36426_001"/>
    </source>
</evidence>
<dbReference type="AlphaFoldDB" id="A0A1X7V8U0"/>
<reference evidence="1" key="1">
    <citation type="submission" date="2017-05" db="UniProtKB">
        <authorList>
            <consortium name="EnsemblMetazoa"/>
        </authorList>
    </citation>
    <scope>IDENTIFICATION</scope>
</reference>
<accession>A0A1X7V8U0</accession>
<dbReference type="EnsemblMetazoa" id="Aqu2.1.36426_001">
    <property type="protein sequence ID" value="Aqu2.1.36426_001"/>
    <property type="gene ID" value="Aqu2.1.36426"/>
</dbReference>
<protein>
    <submittedName>
        <fullName evidence="1">Uncharacterized protein</fullName>
    </submittedName>
</protein>
<organism evidence="1">
    <name type="scientific">Amphimedon queenslandica</name>
    <name type="common">Sponge</name>
    <dbReference type="NCBI Taxonomy" id="400682"/>
    <lineage>
        <taxon>Eukaryota</taxon>
        <taxon>Metazoa</taxon>
        <taxon>Porifera</taxon>
        <taxon>Demospongiae</taxon>
        <taxon>Heteroscleromorpha</taxon>
        <taxon>Haplosclerida</taxon>
        <taxon>Niphatidae</taxon>
        <taxon>Amphimedon</taxon>
    </lineage>
</organism>
<sequence>MDSMLLIQLLLPAKPIVSLFNSCCTRSLFNLLLAVVREGMGLESDSSSFCRREDIK</sequence>
<dbReference type="InParanoid" id="A0A1X7V8U0"/>
<proteinExistence type="predicted"/>